<protein>
    <submittedName>
        <fullName evidence="1">Uncharacterized protein</fullName>
    </submittedName>
</protein>
<dbReference type="EMBL" id="CAUOFW020007202">
    <property type="protein sequence ID" value="CAK9178000.1"/>
    <property type="molecule type" value="Genomic_DNA"/>
</dbReference>
<name>A0ABC8U899_9AQUA</name>
<sequence>MDIVKTIVPVLGPIWTGFTYLNDYDKNVQAFHQQVENLKMDRVSVQQWVDEDARNGKLIQPNVGLWLLRADQFVEKARIFFEEEDRENGRCLYGWWCVVCRYCRSSRAKEKTQEPEKFRVEGKFSKVSVPGCLGEMESTTEGNSKETKTRRHIDTTIITLNPPLLVELIILVDSNF</sequence>
<dbReference type="Proteomes" id="UP001642360">
    <property type="component" value="Unassembled WGS sequence"/>
</dbReference>
<gene>
    <name evidence="1" type="ORF">ILEXP_LOCUS47917</name>
</gene>
<proteinExistence type="predicted"/>
<evidence type="ECO:0000313" key="1">
    <source>
        <dbReference type="EMBL" id="CAK9178000.1"/>
    </source>
</evidence>
<accession>A0ABC8U899</accession>
<keyword evidence="2" id="KW-1185">Reference proteome</keyword>
<evidence type="ECO:0000313" key="2">
    <source>
        <dbReference type="Proteomes" id="UP001642360"/>
    </source>
</evidence>
<comment type="caution">
    <text evidence="1">The sequence shown here is derived from an EMBL/GenBank/DDBJ whole genome shotgun (WGS) entry which is preliminary data.</text>
</comment>
<reference evidence="1 2" key="1">
    <citation type="submission" date="2024-02" db="EMBL/GenBank/DDBJ databases">
        <authorList>
            <person name="Vignale AGUSTIN F."/>
            <person name="Sosa J E."/>
            <person name="Modenutti C."/>
        </authorList>
    </citation>
    <scope>NUCLEOTIDE SEQUENCE [LARGE SCALE GENOMIC DNA]</scope>
</reference>
<organism evidence="1 2">
    <name type="scientific">Ilex paraguariensis</name>
    <name type="common">yerba mate</name>
    <dbReference type="NCBI Taxonomy" id="185542"/>
    <lineage>
        <taxon>Eukaryota</taxon>
        <taxon>Viridiplantae</taxon>
        <taxon>Streptophyta</taxon>
        <taxon>Embryophyta</taxon>
        <taxon>Tracheophyta</taxon>
        <taxon>Spermatophyta</taxon>
        <taxon>Magnoliopsida</taxon>
        <taxon>eudicotyledons</taxon>
        <taxon>Gunneridae</taxon>
        <taxon>Pentapetalae</taxon>
        <taxon>asterids</taxon>
        <taxon>campanulids</taxon>
        <taxon>Aquifoliales</taxon>
        <taxon>Aquifoliaceae</taxon>
        <taxon>Ilex</taxon>
    </lineage>
</organism>
<dbReference type="AlphaFoldDB" id="A0ABC8U899"/>